<dbReference type="InterPro" id="IPR027417">
    <property type="entry name" value="P-loop_NTPase"/>
</dbReference>
<dbReference type="SMART" id="SM01289">
    <property type="entry name" value="PYRIN"/>
    <property type="match status" value="1"/>
</dbReference>
<accession>A0ABR3NIL8</accession>
<name>A0ABR3NIL8_9TELE</name>
<dbReference type="Pfam" id="PF17776">
    <property type="entry name" value="NLRC4_HD2"/>
    <property type="match status" value="1"/>
</dbReference>
<reference evidence="9 10" key="1">
    <citation type="submission" date="2023-09" db="EMBL/GenBank/DDBJ databases">
        <authorList>
            <person name="Wang M."/>
        </authorList>
    </citation>
    <scope>NUCLEOTIDE SEQUENCE [LARGE SCALE GENOMIC DNA]</scope>
    <source>
        <strain evidence="9">GT-2023</strain>
        <tissue evidence="9">Liver</tissue>
    </source>
</reference>
<keyword evidence="5" id="KW-0547">Nucleotide-binding</keyword>
<dbReference type="InterPro" id="IPR004020">
    <property type="entry name" value="DAPIN"/>
</dbReference>
<evidence type="ECO:0000256" key="1">
    <source>
        <dbReference type="ARBA" id="ARBA00004496"/>
    </source>
</evidence>
<dbReference type="InterPro" id="IPR032675">
    <property type="entry name" value="LRR_dom_sf"/>
</dbReference>
<dbReference type="InterPro" id="IPR041075">
    <property type="entry name" value="NOD1/2_WH"/>
</dbReference>
<evidence type="ECO:0000256" key="6">
    <source>
        <dbReference type="ARBA" id="ARBA00022840"/>
    </source>
</evidence>
<keyword evidence="10" id="KW-1185">Reference proteome</keyword>
<comment type="caution">
    <text evidence="9">The sequence shown here is derived from an EMBL/GenBank/DDBJ whole genome shotgun (WGS) entry which is preliminary data.</text>
</comment>
<keyword evidence="3" id="KW-0433">Leucine-rich repeat</keyword>
<dbReference type="Proteomes" id="UP001558613">
    <property type="component" value="Unassembled WGS sequence"/>
</dbReference>
<evidence type="ECO:0000256" key="4">
    <source>
        <dbReference type="ARBA" id="ARBA00022737"/>
    </source>
</evidence>
<feature type="domain" description="NACHT" evidence="8">
    <location>
        <begin position="185"/>
        <end position="319"/>
    </location>
</feature>
<sequence length="887" mass="101192">MASVKERLLNSLKELEEAHLNEFQWYLKNDHECIAKYEIKDADRLKTVDMMVKCFGPEEAMKIMVGILRKMNQNDLAERLENIEPVPFESPAAPHDYTQISDKLKDNLKLHYDRILIGNTQTGHREYLNDIYTDLFVVENETGGRVNDHEVIQIESNQKRLTAKDTPIKCNDMFKIQSDTGRQNRKVLTVGIAGVGKTVSVNKFILDWAEGTENQDIVFIFPLPFRRLNLIKEEYSLIGLLNKYFFGSREELSSLPKGYSKVMFIFDGLDECRFPLSFKEDDSFTDVNQKTTVSVIITNLIKTHLVPSALIWITSRPAAAGLIPRDYIDQVTEVQGFNNDQKEQYFINNSRPEVAGKIIRHIRKSRSLYIMCHIPIFCWISLTVLEPFLAEESNDKTPTTLTGMYTNFLLTQQQQMEVKFSDNAEPKANVGSFEQVILKLGKLAFQQVQKGNQIFYKEDIEKCGIDVTEATVFCGLCTRMFREEKVSNVYSFVHLSIQEFLAALYVFLVNRDRKANPFLESWKKKLTWNVSKKTLFKLNKTAVKKALESKNGNLDLFLRFLLGLSLESNQSYLKEIVPGLELKTDSVKDTADFIKKTIEKEESVERTINLFHCLSELKDDFVEEIQKNLSSGNLSAQNLSSAQWSALVYVLQMSENTQEKFELQKYRRSDEALIRLLPVIKNTRRALLQFCNLTAQCCESLSSALQSLNSVLSELDLSNNELQDSGVKLLSDGLKSPNCMLEILRLSGCMVTEKGCHYLSSALSLNPPHLRELDLSYNHPGDSGVKLLSEKLEDPNCSLDKLNVDHGGQIRNRAGLAKYACFHKLDPNTANTQLILSEEERNVTWNSLITFFVQGHSVLIKSLKLTMVRDLKYLRPATVTAVNSKQP</sequence>
<dbReference type="Gene3D" id="3.40.50.300">
    <property type="entry name" value="P-loop containing nucleotide triphosphate hydrolases"/>
    <property type="match status" value="1"/>
</dbReference>
<evidence type="ECO:0000259" key="8">
    <source>
        <dbReference type="PROSITE" id="PS50837"/>
    </source>
</evidence>
<evidence type="ECO:0000259" key="7">
    <source>
        <dbReference type="PROSITE" id="PS50824"/>
    </source>
</evidence>
<keyword evidence="6" id="KW-0067">ATP-binding</keyword>
<gene>
    <name evidence="9" type="ORF">QQF64_036377</name>
</gene>
<dbReference type="InterPro" id="IPR007111">
    <property type="entry name" value="NACHT_NTPase"/>
</dbReference>
<dbReference type="PROSITE" id="PS50837">
    <property type="entry name" value="NACHT"/>
    <property type="match status" value="1"/>
</dbReference>
<dbReference type="InterPro" id="IPR011029">
    <property type="entry name" value="DEATH-like_dom_sf"/>
</dbReference>
<protein>
    <submittedName>
        <fullName evidence="9">Uncharacterized protein</fullName>
    </submittedName>
</protein>
<evidence type="ECO:0000256" key="3">
    <source>
        <dbReference type="ARBA" id="ARBA00022614"/>
    </source>
</evidence>
<keyword evidence="4" id="KW-0677">Repeat</keyword>
<comment type="subcellular location">
    <subcellularLocation>
        <location evidence="1">Cytoplasm</location>
    </subcellularLocation>
</comment>
<dbReference type="Pfam" id="PF14484">
    <property type="entry name" value="FISNA"/>
    <property type="match status" value="1"/>
</dbReference>
<dbReference type="PROSITE" id="PS50824">
    <property type="entry name" value="DAPIN"/>
    <property type="match status" value="1"/>
</dbReference>
<dbReference type="Gene3D" id="3.80.10.10">
    <property type="entry name" value="Ribonuclease Inhibitor"/>
    <property type="match status" value="1"/>
</dbReference>
<evidence type="ECO:0000313" key="10">
    <source>
        <dbReference type="Proteomes" id="UP001558613"/>
    </source>
</evidence>
<dbReference type="PANTHER" id="PTHR24106">
    <property type="entry name" value="NACHT, LRR AND CARD DOMAINS-CONTAINING"/>
    <property type="match status" value="1"/>
</dbReference>
<dbReference type="Gene3D" id="1.10.533.10">
    <property type="entry name" value="Death Domain, Fas"/>
    <property type="match status" value="1"/>
</dbReference>
<dbReference type="InterPro" id="IPR041267">
    <property type="entry name" value="NLRP_HD2"/>
</dbReference>
<feature type="domain" description="Pyrin" evidence="7">
    <location>
        <begin position="1"/>
        <end position="86"/>
    </location>
</feature>
<dbReference type="Pfam" id="PF17779">
    <property type="entry name" value="WHD_NOD2"/>
    <property type="match status" value="1"/>
</dbReference>
<dbReference type="Pfam" id="PF13516">
    <property type="entry name" value="LRR_6"/>
    <property type="match status" value="2"/>
</dbReference>
<evidence type="ECO:0000256" key="2">
    <source>
        <dbReference type="ARBA" id="ARBA00022490"/>
    </source>
</evidence>
<evidence type="ECO:0000256" key="5">
    <source>
        <dbReference type="ARBA" id="ARBA00022741"/>
    </source>
</evidence>
<dbReference type="CDD" id="cd08321">
    <property type="entry name" value="Pyrin_ASC-like"/>
    <property type="match status" value="1"/>
</dbReference>
<dbReference type="SMART" id="SM00368">
    <property type="entry name" value="LRR_RI"/>
    <property type="match status" value="3"/>
</dbReference>
<dbReference type="Pfam" id="PF02758">
    <property type="entry name" value="PYRIN"/>
    <property type="match status" value="1"/>
</dbReference>
<dbReference type="EMBL" id="JAYMGO010000004">
    <property type="protein sequence ID" value="KAL1276754.1"/>
    <property type="molecule type" value="Genomic_DNA"/>
</dbReference>
<dbReference type="InterPro" id="IPR051261">
    <property type="entry name" value="NLR"/>
</dbReference>
<dbReference type="Pfam" id="PF05729">
    <property type="entry name" value="NACHT"/>
    <property type="match status" value="1"/>
</dbReference>
<keyword evidence="2" id="KW-0963">Cytoplasm</keyword>
<dbReference type="InterPro" id="IPR029495">
    <property type="entry name" value="NACHT-assoc"/>
</dbReference>
<dbReference type="InterPro" id="IPR001611">
    <property type="entry name" value="Leu-rich_rpt"/>
</dbReference>
<organism evidence="9 10">
    <name type="scientific">Cirrhinus molitorella</name>
    <name type="common">mud carp</name>
    <dbReference type="NCBI Taxonomy" id="172907"/>
    <lineage>
        <taxon>Eukaryota</taxon>
        <taxon>Metazoa</taxon>
        <taxon>Chordata</taxon>
        <taxon>Craniata</taxon>
        <taxon>Vertebrata</taxon>
        <taxon>Euteleostomi</taxon>
        <taxon>Actinopterygii</taxon>
        <taxon>Neopterygii</taxon>
        <taxon>Teleostei</taxon>
        <taxon>Ostariophysi</taxon>
        <taxon>Cypriniformes</taxon>
        <taxon>Cyprinidae</taxon>
        <taxon>Labeoninae</taxon>
        <taxon>Labeonini</taxon>
        <taxon>Cirrhinus</taxon>
    </lineage>
</organism>
<evidence type="ECO:0000313" key="9">
    <source>
        <dbReference type="EMBL" id="KAL1276754.1"/>
    </source>
</evidence>
<dbReference type="SUPFAM" id="SSF47986">
    <property type="entry name" value="DEATH domain"/>
    <property type="match status" value="1"/>
</dbReference>
<dbReference type="SUPFAM" id="SSF52047">
    <property type="entry name" value="RNI-like"/>
    <property type="match status" value="1"/>
</dbReference>
<dbReference type="SMART" id="SM01288">
    <property type="entry name" value="FISNA"/>
    <property type="match status" value="1"/>
</dbReference>
<proteinExistence type="predicted"/>